<accession>A0A645BID5</accession>
<dbReference type="AlphaFoldDB" id="A0A645BID5"/>
<proteinExistence type="predicted"/>
<gene>
    <name evidence="1" type="ORF">SDC9_112124</name>
</gene>
<reference evidence="1" key="1">
    <citation type="submission" date="2019-08" db="EMBL/GenBank/DDBJ databases">
        <authorList>
            <person name="Kucharzyk K."/>
            <person name="Murdoch R.W."/>
            <person name="Higgins S."/>
            <person name="Loffler F."/>
        </authorList>
    </citation>
    <scope>NUCLEOTIDE SEQUENCE</scope>
</reference>
<name>A0A645BID5_9ZZZZ</name>
<sequence>MAIPAGISSHFLHLFIAHSSGIYKLLIKLCVTTDAIVHDDLRTGFYGLQGCLLASQCKNGGVTKPILGFKKILIHDIVVRNMAVVTGGVPGV</sequence>
<evidence type="ECO:0000313" key="1">
    <source>
        <dbReference type="EMBL" id="MPM65229.1"/>
    </source>
</evidence>
<comment type="caution">
    <text evidence="1">The sequence shown here is derived from an EMBL/GenBank/DDBJ whole genome shotgun (WGS) entry which is preliminary data.</text>
</comment>
<protein>
    <submittedName>
        <fullName evidence="1">Uncharacterized protein</fullName>
    </submittedName>
</protein>
<dbReference type="EMBL" id="VSSQ01020405">
    <property type="protein sequence ID" value="MPM65229.1"/>
    <property type="molecule type" value="Genomic_DNA"/>
</dbReference>
<organism evidence="1">
    <name type="scientific">bioreactor metagenome</name>
    <dbReference type="NCBI Taxonomy" id="1076179"/>
    <lineage>
        <taxon>unclassified sequences</taxon>
        <taxon>metagenomes</taxon>
        <taxon>ecological metagenomes</taxon>
    </lineage>
</organism>